<evidence type="ECO:0000256" key="1">
    <source>
        <dbReference type="SAM" id="SignalP"/>
    </source>
</evidence>
<evidence type="ECO:0000313" key="2">
    <source>
        <dbReference type="EMBL" id="PZG19307.1"/>
    </source>
</evidence>
<feature type="chain" id="PRO_5038421018" evidence="1">
    <location>
        <begin position="21"/>
        <end position="102"/>
    </location>
</feature>
<accession>A0A2W2FCH3</accession>
<reference evidence="2 3" key="1">
    <citation type="submission" date="2018-01" db="EMBL/GenBank/DDBJ databases">
        <title>Draft genome sequence of Nonomuraea sp. KC333.</title>
        <authorList>
            <person name="Sahin N."/>
            <person name="Saygin H."/>
            <person name="Ay H."/>
        </authorList>
    </citation>
    <scope>NUCLEOTIDE SEQUENCE [LARGE SCALE GENOMIC DNA]</scope>
    <source>
        <strain evidence="2 3">KC333</strain>
    </source>
</reference>
<dbReference type="EMBL" id="POUD01000040">
    <property type="protein sequence ID" value="PZG19307.1"/>
    <property type="molecule type" value="Genomic_DNA"/>
</dbReference>
<protein>
    <submittedName>
        <fullName evidence="2">Uncharacterized protein</fullName>
    </submittedName>
</protein>
<feature type="signal peptide" evidence="1">
    <location>
        <begin position="1"/>
        <end position="20"/>
    </location>
</feature>
<dbReference type="RefSeq" id="WP_111179147.1">
    <property type="nucleotide sequence ID" value="NZ_POUD01000040.1"/>
</dbReference>
<keyword evidence="1" id="KW-0732">Signal</keyword>
<dbReference type="AlphaFoldDB" id="A0A2W2FCH3"/>
<comment type="caution">
    <text evidence="2">The sequence shown here is derived from an EMBL/GenBank/DDBJ whole genome shotgun (WGS) entry which is preliminary data.</text>
</comment>
<evidence type="ECO:0000313" key="3">
    <source>
        <dbReference type="Proteomes" id="UP000249304"/>
    </source>
</evidence>
<keyword evidence="3" id="KW-1185">Reference proteome</keyword>
<dbReference type="Proteomes" id="UP000249304">
    <property type="component" value="Unassembled WGS sequence"/>
</dbReference>
<gene>
    <name evidence="2" type="ORF">C1J01_12695</name>
</gene>
<proteinExistence type="predicted"/>
<name>A0A2W2FCH3_9ACTN</name>
<sequence>MRARLTVPGIVLLTAGVAGAVVVPSTAGAATATPTTSTTPARSAALACHPSCTWNSSLYADRKAAELALYHQAQLLRAFNYEILATSVTAVYSMYQASATYR</sequence>
<organism evidence="2 3">
    <name type="scientific">Nonomuraea aridisoli</name>
    <dbReference type="NCBI Taxonomy" id="2070368"/>
    <lineage>
        <taxon>Bacteria</taxon>
        <taxon>Bacillati</taxon>
        <taxon>Actinomycetota</taxon>
        <taxon>Actinomycetes</taxon>
        <taxon>Streptosporangiales</taxon>
        <taxon>Streptosporangiaceae</taxon>
        <taxon>Nonomuraea</taxon>
    </lineage>
</organism>